<reference evidence="6 7" key="1">
    <citation type="journal article" date="2021" name="BMC Genomics">
        <title>Datura genome reveals duplications of psychoactive alkaloid biosynthetic genes and high mutation rate following tissue culture.</title>
        <authorList>
            <person name="Rajewski A."/>
            <person name="Carter-House D."/>
            <person name="Stajich J."/>
            <person name="Litt A."/>
        </authorList>
    </citation>
    <scope>NUCLEOTIDE SEQUENCE [LARGE SCALE GENOMIC DNA]</scope>
    <source>
        <strain evidence="6">AR-01</strain>
    </source>
</reference>
<dbReference type="Proteomes" id="UP000823775">
    <property type="component" value="Unassembled WGS sequence"/>
</dbReference>
<evidence type="ECO:0000256" key="2">
    <source>
        <dbReference type="ARBA" id="ARBA00007238"/>
    </source>
</evidence>
<feature type="non-terminal residue" evidence="6">
    <location>
        <position position="129"/>
    </location>
</feature>
<protein>
    <recommendedName>
        <fullName evidence="4">phenylalanine ammonia-lyase</fullName>
        <ecNumber evidence="4">4.3.1.24</ecNumber>
    </recommendedName>
</protein>
<evidence type="ECO:0000313" key="6">
    <source>
        <dbReference type="EMBL" id="MCD9638818.1"/>
    </source>
</evidence>
<evidence type="ECO:0000256" key="1">
    <source>
        <dbReference type="ARBA" id="ARBA00002235"/>
    </source>
</evidence>
<dbReference type="EC" id="4.3.1.24" evidence="4"/>
<comment type="function">
    <text evidence="1">This is a key enzyme of plant metabolism catalyzing the first reaction in the biosynthesis from L-phenylalanine of a wide variety of natural products based on the phenylpropane skeleton.</text>
</comment>
<sequence length="129" mass="13861">MAGVVENGHQDLEFCIKVDPLNWEMAAESLRGSHLDEVKRMVAEFRKPVVKLGGETLTVAQVAAIAARDNVGNVKVELSEDARAGVKASSDWVMESMSKGTDSYGVTTGFGATSHRRTKNGGALQKELI</sequence>
<dbReference type="PANTHER" id="PTHR10362">
    <property type="entry name" value="HISTIDINE AMMONIA-LYASE"/>
    <property type="match status" value="1"/>
</dbReference>
<dbReference type="Gene3D" id="1.10.275.10">
    <property type="entry name" value="Fumarase/aspartase (N-terminal domain)"/>
    <property type="match status" value="1"/>
</dbReference>
<dbReference type="InterPro" id="IPR024083">
    <property type="entry name" value="Fumarase/histidase_N"/>
</dbReference>
<dbReference type="SUPFAM" id="SSF48557">
    <property type="entry name" value="L-aspartase-like"/>
    <property type="match status" value="1"/>
</dbReference>
<evidence type="ECO:0000256" key="5">
    <source>
        <dbReference type="ARBA" id="ARBA00023232"/>
    </source>
</evidence>
<dbReference type="InterPro" id="IPR008948">
    <property type="entry name" value="L-Aspartase-like"/>
</dbReference>
<proteinExistence type="inferred from homology"/>
<comment type="subunit">
    <text evidence="3">Homotetramer.</text>
</comment>
<dbReference type="EMBL" id="JACEIK010002781">
    <property type="protein sequence ID" value="MCD9638818.1"/>
    <property type="molecule type" value="Genomic_DNA"/>
</dbReference>
<comment type="similarity">
    <text evidence="2">Belongs to the PAL/histidase family.</text>
</comment>
<accession>A0ABS8UVB5</accession>
<organism evidence="6 7">
    <name type="scientific">Datura stramonium</name>
    <name type="common">Jimsonweed</name>
    <name type="synonym">Common thornapple</name>
    <dbReference type="NCBI Taxonomy" id="4076"/>
    <lineage>
        <taxon>Eukaryota</taxon>
        <taxon>Viridiplantae</taxon>
        <taxon>Streptophyta</taxon>
        <taxon>Embryophyta</taxon>
        <taxon>Tracheophyta</taxon>
        <taxon>Spermatophyta</taxon>
        <taxon>Magnoliopsida</taxon>
        <taxon>eudicotyledons</taxon>
        <taxon>Gunneridae</taxon>
        <taxon>Pentapetalae</taxon>
        <taxon>asterids</taxon>
        <taxon>lamiids</taxon>
        <taxon>Solanales</taxon>
        <taxon>Solanaceae</taxon>
        <taxon>Solanoideae</taxon>
        <taxon>Datureae</taxon>
        <taxon>Datura</taxon>
    </lineage>
</organism>
<keyword evidence="7" id="KW-1185">Reference proteome</keyword>
<name>A0ABS8UVB5_DATST</name>
<keyword evidence="5" id="KW-0585">Phenylalanine catabolism</keyword>
<comment type="caution">
    <text evidence="6">The sequence shown here is derived from an EMBL/GenBank/DDBJ whole genome shotgun (WGS) entry which is preliminary data.</text>
</comment>
<evidence type="ECO:0000313" key="7">
    <source>
        <dbReference type="Proteomes" id="UP000823775"/>
    </source>
</evidence>
<evidence type="ECO:0000256" key="4">
    <source>
        <dbReference type="ARBA" id="ARBA00012139"/>
    </source>
</evidence>
<evidence type="ECO:0000256" key="3">
    <source>
        <dbReference type="ARBA" id="ARBA00011881"/>
    </source>
</evidence>
<gene>
    <name evidence="6" type="ORF">HAX54_022978</name>
</gene>
<dbReference type="Pfam" id="PF00221">
    <property type="entry name" value="Lyase_aromatic"/>
    <property type="match status" value="1"/>
</dbReference>
<dbReference type="InterPro" id="IPR001106">
    <property type="entry name" value="Aromatic_Lyase"/>
</dbReference>